<gene>
    <name evidence="1" type="ORF">FYJ27_05395</name>
</gene>
<proteinExistence type="predicted"/>
<evidence type="ECO:0000313" key="2">
    <source>
        <dbReference type="Proteomes" id="UP000462760"/>
    </source>
</evidence>
<dbReference type="OrthoDB" id="1912887at2"/>
<sequence>MVNVEVREFKFKIGKKEYTFRLDFNALIKLENKYEDGILLFNNFLQGKNVYDCIVKILSCACVERDLDEEYIKKNLPFNFNTMKDLDKITFALAEGLINESDGGNEKN</sequence>
<dbReference type="AlphaFoldDB" id="A0A844FGR2"/>
<reference evidence="1 2" key="1">
    <citation type="submission" date="2019-08" db="EMBL/GenBank/DDBJ databases">
        <title>In-depth cultivation of the pig gut microbiome towards novel bacterial diversity and tailored functional studies.</title>
        <authorList>
            <person name="Wylensek D."/>
            <person name="Hitch T.C.A."/>
            <person name="Clavel T."/>
        </authorList>
    </citation>
    <scope>NUCLEOTIDE SEQUENCE [LARGE SCALE GENOMIC DNA]</scope>
    <source>
        <strain evidence="1 2">Med78-601-WT-4W-RMD-3</strain>
    </source>
</reference>
<dbReference type="EMBL" id="VULR01000006">
    <property type="protein sequence ID" value="MSS43166.1"/>
    <property type="molecule type" value="Genomic_DNA"/>
</dbReference>
<name>A0A844FGR2_9FIRM</name>
<protein>
    <recommendedName>
        <fullName evidence="3">Phage tail assembly protein</fullName>
    </recommendedName>
</protein>
<dbReference type="RefSeq" id="WP_154483850.1">
    <property type="nucleotide sequence ID" value="NZ_VULR01000006.1"/>
</dbReference>
<evidence type="ECO:0000313" key="1">
    <source>
        <dbReference type="EMBL" id="MSS43166.1"/>
    </source>
</evidence>
<accession>A0A844FGR2</accession>
<comment type="caution">
    <text evidence="1">The sequence shown here is derived from an EMBL/GenBank/DDBJ whole genome shotgun (WGS) entry which is preliminary data.</text>
</comment>
<dbReference type="Proteomes" id="UP000462760">
    <property type="component" value="Unassembled WGS sequence"/>
</dbReference>
<evidence type="ECO:0008006" key="3">
    <source>
        <dbReference type="Google" id="ProtNLM"/>
    </source>
</evidence>
<organism evidence="1 2">
    <name type="scientific">Anaerosalibacter bizertensis</name>
    <dbReference type="NCBI Taxonomy" id="932217"/>
    <lineage>
        <taxon>Bacteria</taxon>
        <taxon>Bacillati</taxon>
        <taxon>Bacillota</taxon>
        <taxon>Tissierellia</taxon>
        <taxon>Tissierellales</taxon>
        <taxon>Sporanaerobacteraceae</taxon>
        <taxon>Anaerosalibacter</taxon>
    </lineage>
</organism>